<dbReference type="CDD" id="cd08916">
    <property type="entry name" value="TrHb3_P"/>
    <property type="match status" value="1"/>
</dbReference>
<dbReference type="InterPro" id="IPR009050">
    <property type="entry name" value="Globin-like_sf"/>
</dbReference>
<dbReference type="GO" id="GO:0019825">
    <property type="term" value="F:oxygen binding"/>
    <property type="evidence" value="ECO:0007669"/>
    <property type="project" value="InterPro"/>
</dbReference>
<dbReference type="RefSeq" id="WP_108857281.1">
    <property type="nucleotide sequence ID" value="NZ_OMOI01000001.1"/>
</dbReference>
<sequence>MSHTPNPLQLFDISPAQIDAVMARFYARIRVHPQLGPIFNGHVGTTDAEWDTHIALITRFWRGAILREPGYDGNPMRAHMQAGNVRPEHFDPWIALFEEVATQTLPADTARAWIALVHRIGRGLRMGVEDMTRPTSDVPSLG</sequence>
<dbReference type="Gene3D" id="1.10.490.10">
    <property type="entry name" value="Globins"/>
    <property type="match status" value="1"/>
</dbReference>
<accession>A0A2R8AMQ8</accession>
<reference evidence="1 2" key="1">
    <citation type="submission" date="2018-03" db="EMBL/GenBank/DDBJ databases">
        <authorList>
            <person name="Keele B.F."/>
        </authorList>
    </citation>
    <scope>NUCLEOTIDE SEQUENCE [LARGE SCALE GENOMIC DNA]</scope>
    <source>
        <strain evidence="1 2">CECT 8811</strain>
    </source>
</reference>
<keyword evidence="2" id="KW-1185">Reference proteome</keyword>
<dbReference type="OrthoDB" id="25954at2"/>
<gene>
    <name evidence="1" type="primary">ctb</name>
    <name evidence="1" type="ORF">ALP8811_02372</name>
</gene>
<evidence type="ECO:0000313" key="1">
    <source>
        <dbReference type="EMBL" id="SPF77345.1"/>
    </source>
</evidence>
<dbReference type="EMBL" id="OMOI01000001">
    <property type="protein sequence ID" value="SPF77345.1"/>
    <property type="molecule type" value="Genomic_DNA"/>
</dbReference>
<dbReference type="GO" id="GO:0020037">
    <property type="term" value="F:heme binding"/>
    <property type="evidence" value="ECO:0007669"/>
    <property type="project" value="InterPro"/>
</dbReference>
<proteinExistence type="predicted"/>
<organism evidence="1 2">
    <name type="scientific">Aliiroseovarius pelagivivens</name>
    <dbReference type="NCBI Taxonomy" id="1639690"/>
    <lineage>
        <taxon>Bacteria</taxon>
        <taxon>Pseudomonadati</taxon>
        <taxon>Pseudomonadota</taxon>
        <taxon>Alphaproteobacteria</taxon>
        <taxon>Rhodobacterales</taxon>
        <taxon>Paracoccaceae</taxon>
        <taxon>Aliiroseovarius</taxon>
    </lineage>
</organism>
<dbReference type="Proteomes" id="UP000244911">
    <property type="component" value="Unassembled WGS sequence"/>
</dbReference>
<dbReference type="SUPFAM" id="SSF46458">
    <property type="entry name" value="Globin-like"/>
    <property type="match status" value="1"/>
</dbReference>
<dbReference type="InterPro" id="IPR012292">
    <property type="entry name" value="Globin/Proto"/>
</dbReference>
<dbReference type="AlphaFoldDB" id="A0A2R8AMQ8"/>
<evidence type="ECO:0000313" key="2">
    <source>
        <dbReference type="Proteomes" id="UP000244911"/>
    </source>
</evidence>
<protein>
    <submittedName>
        <fullName evidence="1">Group 3 truncated hemoglobin ctb</fullName>
    </submittedName>
</protein>
<name>A0A2R8AMQ8_9RHOB</name>